<dbReference type="OrthoDB" id="10343591at2759"/>
<reference evidence="1" key="1">
    <citation type="submission" date="2022-07" db="EMBL/GenBank/DDBJ databases">
        <title>Genome Sequence of Agrocybe chaxingu.</title>
        <authorList>
            <person name="Buettner E."/>
        </authorList>
    </citation>
    <scope>NUCLEOTIDE SEQUENCE</scope>
    <source>
        <strain evidence="1">MP-N11</strain>
    </source>
</reference>
<protein>
    <submittedName>
        <fullName evidence="1">Uncharacterized protein</fullName>
    </submittedName>
</protein>
<accession>A0A9W8TFB8</accession>
<comment type="caution">
    <text evidence="1">The sequence shown here is derived from an EMBL/GenBank/DDBJ whole genome shotgun (WGS) entry which is preliminary data.</text>
</comment>
<dbReference type="AlphaFoldDB" id="A0A9W8TFB8"/>
<evidence type="ECO:0000313" key="2">
    <source>
        <dbReference type="Proteomes" id="UP001148786"/>
    </source>
</evidence>
<proteinExistence type="predicted"/>
<gene>
    <name evidence="1" type="ORF">NLJ89_g1361</name>
</gene>
<keyword evidence="2" id="KW-1185">Reference proteome</keyword>
<evidence type="ECO:0000313" key="1">
    <source>
        <dbReference type="EMBL" id="KAJ3516060.1"/>
    </source>
</evidence>
<organism evidence="1 2">
    <name type="scientific">Agrocybe chaxingu</name>
    <dbReference type="NCBI Taxonomy" id="84603"/>
    <lineage>
        <taxon>Eukaryota</taxon>
        <taxon>Fungi</taxon>
        <taxon>Dikarya</taxon>
        <taxon>Basidiomycota</taxon>
        <taxon>Agaricomycotina</taxon>
        <taxon>Agaricomycetes</taxon>
        <taxon>Agaricomycetidae</taxon>
        <taxon>Agaricales</taxon>
        <taxon>Agaricineae</taxon>
        <taxon>Strophariaceae</taxon>
        <taxon>Agrocybe</taxon>
    </lineage>
</organism>
<name>A0A9W8TFB8_9AGAR</name>
<dbReference type="EMBL" id="JANKHO010000069">
    <property type="protein sequence ID" value="KAJ3516060.1"/>
    <property type="molecule type" value="Genomic_DNA"/>
</dbReference>
<sequence length="151" mass="17820">MATNPTATSPSQKRSKSLFWRYGGYAIRREIALDWLARIRNQKNEPLKYNDKAYPITVLSELFRQEIPWAMLECGESDEETLEREYAVIIVQKWEYHAYEDTDYSEAPQCTPRPHDEEARQFLINQGIDSKEISFKTFIEHQDTLAKIRVD</sequence>
<dbReference type="Proteomes" id="UP001148786">
    <property type="component" value="Unassembled WGS sequence"/>
</dbReference>